<reference evidence="1" key="1">
    <citation type="submission" date="2020-08" db="EMBL/GenBank/DDBJ databases">
        <title>Genome public.</title>
        <authorList>
            <person name="Liu C."/>
            <person name="Sun Q."/>
        </authorList>
    </citation>
    <scope>NUCLEOTIDE SEQUENCE</scope>
    <source>
        <strain evidence="1">NSJ-31</strain>
    </source>
</reference>
<dbReference type="RefSeq" id="WP_249282216.1">
    <property type="nucleotide sequence ID" value="NZ_JACRST010000003.1"/>
</dbReference>
<comment type="caution">
    <text evidence="1">The sequence shown here is derived from an EMBL/GenBank/DDBJ whole genome shotgun (WGS) entry which is preliminary data.</text>
</comment>
<evidence type="ECO:0000313" key="1">
    <source>
        <dbReference type="EMBL" id="MBC8546066.1"/>
    </source>
</evidence>
<dbReference type="AlphaFoldDB" id="A0A926I4B9"/>
<dbReference type="EMBL" id="JACRST010000003">
    <property type="protein sequence ID" value="MBC8546066.1"/>
    <property type="molecule type" value="Genomic_DNA"/>
</dbReference>
<organism evidence="1 2">
    <name type="scientific">Ligaoa zhengdingensis</name>
    <dbReference type="NCBI Taxonomy" id="2763658"/>
    <lineage>
        <taxon>Bacteria</taxon>
        <taxon>Bacillati</taxon>
        <taxon>Bacillota</taxon>
        <taxon>Clostridia</taxon>
        <taxon>Eubacteriales</taxon>
        <taxon>Oscillospiraceae</taxon>
        <taxon>Ligaoa</taxon>
    </lineage>
</organism>
<gene>
    <name evidence="1" type="ORF">H8711_03835</name>
</gene>
<keyword evidence="2" id="KW-1185">Reference proteome</keyword>
<dbReference type="Pfam" id="PF20648">
    <property type="entry name" value="DUF6809"/>
    <property type="match status" value="1"/>
</dbReference>
<dbReference type="InterPro" id="IPR049215">
    <property type="entry name" value="DUF6809"/>
</dbReference>
<name>A0A926I4B9_9FIRM</name>
<protein>
    <submittedName>
        <fullName evidence="1">Uncharacterized protein</fullName>
    </submittedName>
</protein>
<evidence type="ECO:0000313" key="2">
    <source>
        <dbReference type="Proteomes" id="UP000653127"/>
    </source>
</evidence>
<sequence>MADNQMIIEVIIMKSILEEIYFGEWQPGEAVTLKDGTIQALEQSEKWLMEHLGREERGYLLELLDAQSSETGEVAVENFISGFRAGARLMLEIFPDACYNGEQI</sequence>
<proteinExistence type="predicted"/>
<dbReference type="Proteomes" id="UP000653127">
    <property type="component" value="Unassembled WGS sequence"/>
</dbReference>
<accession>A0A926I4B9</accession>